<evidence type="ECO:0000256" key="1">
    <source>
        <dbReference type="SAM" id="Phobius"/>
    </source>
</evidence>
<dbReference type="KEGG" id="mmo:MMOB3640"/>
<sequence>MNNKKDFYSPTKHEKYISQVNLKLKNNKDFHLVFIILKLSNNKISLNRSKIKWIVVFCEMIEDIFCKKQSEILKYLNKKIYSPFEYSHNLHLLKLELQLFFKFKRDFKKIWILMFFLILVYKKNRIIILKYLYCLKNALVY</sequence>
<keyword evidence="3" id="KW-1185">Reference proteome</keyword>
<dbReference type="STRING" id="267748.MMOB3640"/>
<reference evidence="2 3" key="1">
    <citation type="journal article" date="2004" name="Genome Res.">
        <title>The complete genome and proteome of Mycoplasma mobile.</title>
        <authorList>
            <person name="Jaffe J.D."/>
            <person name="Stange-Thomann N."/>
            <person name="Smith C."/>
            <person name="DeCaprio D."/>
            <person name="Fisher S."/>
            <person name="Butler J."/>
            <person name="Calvo S."/>
            <person name="Elkins T."/>
            <person name="FitzGerald M.G."/>
            <person name="Hafez N."/>
            <person name="Kodira C.D."/>
            <person name="Major J."/>
            <person name="Wang S."/>
            <person name="Wilkinson J."/>
            <person name="Nicol R."/>
            <person name="Nusbaum C."/>
            <person name="Birren B."/>
            <person name="Berg H.C."/>
            <person name="Church G.M."/>
        </authorList>
    </citation>
    <scope>NUCLEOTIDE SEQUENCE [LARGE SCALE GENOMIC DNA]</scope>
    <source>
        <strain evidence="3">ATCC 43663 / 163K / NCTC 11711</strain>
    </source>
</reference>
<evidence type="ECO:0000313" key="2">
    <source>
        <dbReference type="EMBL" id="AAT27850.1"/>
    </source>
</evidence>
<gene>
    <name evidence="2" type="ordered locus">MMOB3640</name>
</gene>
<evidence type="ECO:0000313" key="3">
    <source>
        <dbReference type="Proteomes" id="UP000009072"/>
    </source>
</evidence>
<dbReference type="RefSeq" id="WP_011264884.1">
    <property type="nucleotide sequence ID" value="NC_006908.1"/>
</dbReference>
<protein>
    <submittedName>
        <fullName evidence="2">Uncharacterized protein</fullName>
    </submittedName>
</protein>
<name>Q6KHS8_MYCM1</name>
<proteinExistence type="predicted"/>
<accession>Q6KHS8</accession>
<keyword evidence="1" id="KW-1133">Transmembrane helix</keyword>
<dbReference type="EMBL" id="AE017308">
    <property type="protein sequence ID" value="AAT27850.1"/>
    <property type="molecule type" value="Genomic_DNA"/>
</dbReference>
<feature type="transmembrane region" description="Helical" evidence="1">
    <location>
        <begin position="110"/>
        <end position="133"/>
    </location>
</feature>
<dbReference type="Proteomes" id="UP000009072">
    <property type="component" value="Chromosome"/>
</dbReference>
<keyword evidence="1" id="KW-0812">Transmembrane</keyword>
<dbReference type="AlphaFoldDB" id="Q6KHS8"/>
<dbReference type="HOGENOM" id="CLU_1823227_0_0_14"/>
<organism evidence="2 3">
    <name type="scientific">Mycoplasma mobile (strain ATCC 43663 / 163K / NCTC 11711)</name>
    <name type="common">Mesomycoplasma mobile</name>
    <dbReference type="NCBI Taxonomy" id="267748"/>
    <lineage>
        <taxon>Bacteria</taxon>
        <taxon>Bacillati</taxon>
        <taxon>Mycoplasmatota</taxon>
        <taxon>Mycoplasmoidales</taxon>
        <taxon>Metamycoplasmataceae</taxon>
        <taxon>Mesomycoplasma</taxon>
    </lineage>
</organism>
<keyword evidence="1" id="KW-0472">Membrane</keyword>